<dbReference type="Proteomes" id="UP000252008">
    <property type="component" value="Unassembled WGS sequence"/>
</dbReference>
<evidence type="ECO:0000256" key="2">
    <source>
        <dbReference type="SAM" id="Phobius"/>
    </source>
</evidence>
<reference evidence="3 4" key="1">
    <citation type="submission" date="2018-05" db="EMBL/GenBank/DDBJ databases">
        <authorList>
            <consortium name="IHU Genomes"/>
        </authorList>
    </citation>
    <scope>NUCLEOTIDE SEQUENCE [LARGE SCALE GENOMIC DNA]</scope>
    <source>
        <strain evidence="3 4">P7335</strain>
    </source>
</reference>
<keyword evidence="3" id="KW-0418">Kinase</keyword>
<keyword evidence="3" id="KW-0723">Serine/threonine-protein kinase</keyword>
<proteinExistence type="predicted"/>
<evidence type="ECO:0000313" key="3">
    <source>
        <dbReference type="EMBL" id="SRX78494.1"/>
    </source>
</evidence>
<dbReference type="AlphaFoldDB" id="A0A375YBL0"/>
<name>A0A375YBL0_MYCPF</name>
<evidence type="ECO:0000313" key="4">
    <source>
        <dbReference type="Proteomes" id="UP000252008"/>
    </source>
</evidence>
<dbReference type="STRING" id="39692.BST38_03950"/>
<keyword evidence="3" id="KW-0808">Transferase</keyword>
<dbReference type="GO" id="GO:0004674">
    <property type="term" value="F:protein serine/threonine kinase activity"/>
    <property type="evidence" value="ECO:0007669"/>
    <property type="project" value="UniProtKB-KW"/>
</dbReference>
<organism evidence="3 4">
    <name type="scientific">Mycolicibacterium parafortuitum</name>
    <name type="common">Mycobacterium parafortuitum</name>
    <dbReference type="NCBI Taxonomy" id="39692"/>
    <lineage>
        <taxon>Bacteria</taxon>
        <taxon>Bacillati</taxon>
        <taxon>Actinomycetota</taxon>
        <taxon>Actinomycetes</taxon>
        <taxon>Mycobacteriales</taxon>
        <taxon>Mycobacteriaceae</taxon>
        <taxon>Mycolicibacterium</taxon>
    </lineage>
</organism>
<keyword evidence="2" id="KW-0472">Membrane</keyword>
<accession>A0A375YBL0</accession>
<dbReference type="RefSeq" id="WP_083141936.1">
    <property type="nucleotide sequence ID" value="NZ_MVID01000002.1"/>
</dbReference>
<protein>
    <submittedName>
        <fullName evidence="3">Serine/threonine protein kinase [Rhodococcus jostii RHA1]</fullName>
    </submittedName>
</protein>
<feature type="transmembrane region" description="Helical" evidence="2">
    <location>
        <begin position="50"/>
        <end position="71"/>
    </location>
</feature>
<sequence>MSSHEPNPEDDDTGPLSVNRIGSTASQPPPHYEAPVTVNPRPSQKNRVPVGPIVAAAAAVVGLGALAWTFWPTNGGADTPAAESPSADEAEAQQAAQRLQAMLPEGYTADACESVAPSNGALAQVRCTENHDVGGPLTATYTLVADRDAVKAYFDEIVANMSVVNCPGNIQSPGPWRRNADPDRPVGTLVCGFQESKPAVAWTTDADLAVSEVQSGPQGPNMVQLYTWWSSHS</sequence>
<keyword evidence="2" id="KW-1133">Transmembrane helix</keyword>
<gene>
    <name evidence="3" type="ORF">MPP7335_00218</name>
</gene>
<dbReference type="EMBL" id="UEGS01000001">
    <property type="protein sequence ID" value="SRX78494.1"/>
    <property type="molecule type" value="Genomic_DNA"/>
</dbReference>
<feature type="region of interest" description="Disordered" evidence="1">
    <location>
        <begin position="1"/>
        <end position="44"/>
    </location>
</feature>
<evidence type="ECO:0000256" key="1">
    <source>
        <dbReference type="SAM" id="MobiDB-lite"/>
    </source>
</evidence>
<keyword evidence="2" id="KW-0812">Transmembrane</keyword>
<keyword evidence="4" id="KW-1185">Reference proteome</keyword>